<dbReference type="EnsemblMetazoa" id="Aqu2.1.34811_001">
    <property type="protein sequence ID" value="Aqu2.1.34811_001"/>
    <property type="gene ID" value="Aqu2.1.34811"/>
</dbReference>
<reference evidence="2" key="2">
    <citation type="submission" date="2017-05" db="UniProtKB">
        <authorList>
            <consortium name="EnsemblMetazoa"/>
        </authorList>
    </citation>
    <scope>IDENTIFICATION</scope>
</reference>
<sequence>MSSRAFRRLRGDSFTIKLPAGTGGEEEDEDEEGDISLQPVSLQSQKKNKFNPFDMLNDSNESPQEEEEEEEEEKEEQTSQVAVTSQSSSRKKKKKKKRATNKQNQSTPTVSNEDEVEAALREVTDMLGGLETVSSSQVESNSSKTPCNQRPLLCVDRRNLNAENEMRRIFGSRVVRGEQTSQRRHHRRKHQRQTVLATPKDTWPQIERLGLSMSLEEVKDSCHYFNFEHSQEYQRVQFSFWDAVDSYDPNSIAAVLHAHPYHIDSLLQLSEVCKMGEDMQMASELIERALYSFESIFHPLFNYTQDNCRLNYSRAENRSFFLVLFHHINYVGTRGCHRTAFEFCKMLMSLDPETDPLCVLLMIDYYAVRACDYQFLIDMDKRWGAKRNLSQLPNCAFSIPLAFFHQSLSLSEDEARATSLEEADQKLQAALIMFPSLLVPLLDKCGVHIDPSARNHAYFTSARKDPDPLKLLIMLYIERGHSLWKEPEVLSWLEKNVKVVIERVSNGDPLIKQCSEKRLRCYVGTPKNIYRHVVLSDLESVSTSLPQEITRTSIMMYDPLPPKDSTRGYKCPSKKRRNPLENDESHPLALFLRSLLPSFNMEAPVPRQRVAGIPEQEAEEVPAGGAIGGGAGRERLEEAIGQLTDSVRTLLETIRLAINREGGGESGEENSDNDID</sequence>
<dbReference type="Proteomes" id="UP000007879">
    <property type="component" value="Unassembled WGS sequence"/>
</dbReference>
<feature type="region of interest" description="Disordered" evidence="1">
    <location>
        <begin position="1"/>
        <end position="115"/>
    </location>
</feature>
<keyword evidence="3" id="KW-1185">Reference proteome</keyword>
<proteinExistence type="predicted"/>
<evidence type="ECO:0000313" key="2">
    <source>
        <dbReference type="EnsemblMetazoa" id="Aqu2.1.34811_001"/>
    </source>
</evidence>
<feature type="compositionally biased region" description="Acidic residues" evidence="1">
    <location>
        <begin position="24"/>
        <end position="34"/>
    </location>
</feature>
<feature type="compositionally biased region" description="Low complexity" evidence="1">
    <location>
        <begin position="78"/>
        <end position="88"/>
    </location>
</feature>
<evidence type="ECO:0000256" key="1">
    <source>
        <dbReference type="SAM" id="MobiDB-lite"/>
    </source>
</evidence>
<dbReference type="PANTHER" id="PTHR22684:SF0">
    <property type="entry name" value="RIBOSOME QUALITY CONTROL COMPLEX SUBUNIT TCF25"/>
    <property type="match status" value="1"/>
</dbReference>
<feature type="compositionally biased region" description="Basic residues" evidence="1">
    <location>
        <begin position="89"/>
        <end position="100"/>
    </location>
</feature>
<dbReference type="Pfam" id="PF04910">
    <property type="entry name" value="Tcf25"/>
    <property type="match status" value="1"/>
</dbReference>
<protein>
    <recommendedName>
        <fullName evidence="4">Transcription factor 25</fullName>
    </recommendedName>
</protein>
<dbReference type="AlphaFoldDB" id="A0A1X7V4B9"/>
<dbReference type="OrthoDB" id="205993at2759"/>
<gene>
    <name evidence="2" type="primary">100633973</name>
</gene>
<accession>A0A1X7V4B9</accession>
<dbReference type="EnsemblMetazoa" id="XM_019995206.1">
    <property type="protein sequence ID" value="XP_019850765.1"/>
    <property type="gene ID" value="LOC100633973"/>
</dbReference>
<reference evidence="3" key="1">
    <citation type="journal article" date="2010" name="Nature">
        <title>The Amphimedon queenslandica genome and the evolution of animal complexity.</title>
        <authorList>
            <person name="Srivastava M."/>
            <person name="Simakov O."/>
            <person name="Chapman J."/>
            <person name="Fahey B."/>
            <person name="Gauthier M.E."/>
            <person name="Mitros T."/>
            <person name="Richards G.S."/>
            <person name="Conaco C."/>
            <person name="Dacre M."/>
            <person name="Hellsten U."/>
            <person name="Larroux C."/>
            <person name="Putnam N.H."/>
            <person name="Stanke M."/>
            <person name="Adamska M."/>
            <person name="Darling A."/>
            <person name="Degnan S.M."/>
            <person name="Oakley T.H."/>
            <person name="Plachetzki D.C."/>
            <person name="Zhai Y."/>
            <person name="Adamski M."/>
            <person name="Calcino A."/>
            <person name="Cummins S.F."/>
            <person name="Goodstein D.M."/>
            <person name="Harris C."/>
            <person name="Jackson D.J."/>
            <person name="Leys S.P."/>
            <person name="Shu S."/>
            <person name="Woodcroft B.J."/>
            <person name="Vervoort M."/>
            <person name="Kosik K.S."/>
            <person name="Manning G."/>
            <person name="Degnan B.M."/>
            <person name="Rokhsar D.S."/>
        </authorList>
    </citation>
    <scope>NUCLEOTIDE SEQUENCE [LARGE SCALE GENOMIC DNA]</scope>
</reference>
<feature type="compositionally biased region" description="Acidic residues" evidence="1">
    <location>
        <begin position="63"/>
        <end position="75"/>
    </location>
</feature>
<dbReference type="PANTHER" id="PTHR22684">
    <property type="entry name" value="NULP1-RELATED"/>
    <property type="match status" value="1"/>
</dbReference>
<dbReference type="InterPro" id="IPR006994">
    <property type="entry name" value="TCF25/Rqc1"/>
</dbReference>
<organism evidence="2">
    <name type="scientific">Amphimedon queenslandica</name>
    <name type="common">Sponge</name>
    <dbReference type="NCBI Taxonomy" id="400682"/>
    <lineage>
        <taxon>Eukaryota</taxon>
        <taxon>Metazoa</taxon>
        <taxon>Porifera</taxon>
        <taxon>Demospongiae</taxon>
        <taxon>Heteroscleromorpha</taxon>
        <taxon>Haplosclerida</taxon>
        <taxon>Niphatidae</taxon>
        <taxon>Amphimedon</taxon>
    </lineage>
</organism>
<dbReference type="KEGG" id="aqu:100633973"/>
<dbReference type="eggNOG" id="KOG2422">
    <property type="taxonomic scope" value="Eukaryota"/>
</dbReference>
<dbReference type="GO" id="GO:1990112">
    <property type="term" value="C:RQC complex"/>
    <property type="evidence" value="ECO:0007669"/>
    <property type="project" value="TreeGrafter"/>
</dbReference>
<evidence type="ECO:0008006" key="4">
    <source>
        <dbReference type="Google" id="ProtNLM"/>
    </source>
</evidence>
<name>A0A1X7V4B9_AMPQE</name>
<dbReference type="STRING" id="400682.A0A1X7V4B9"/>
<dbReference type="InParanoid" id="A0A1X7V4B9"/>
<feature type="region of interest" description="Disordered" evidence="1">
    <location>
        <begin position="556"/>
        <end position="583"/>
    </location>
</feature>
<feature type="compositionally biased region" description="Polar residues" evidence="1">
    <location>
        <begin position="101"/>
        <end position="111"/>
    </location>
</feature>
<evidence type="ECO:0000313" key="3">
    <source>
        <dbReference type="Proteomes" id="UP000007879"/>
    </source>
</evidence>